<keyword evidence="3" id="KW-1185">Reference proteome</keyword>
<evidence type="ECO:0000313" key="3">
    <source>
        <dbReference type="Proteomes" id="UP000027222"/>
    </source>
</evidence>
<sequence>MACVGFAVGWAGMGHRGIEHEEGMCRETYNVRRRFTFHSPCNSLTWPRLTHLPTPAYTAAASFPRVKPAHDLDVSTVLWQNQAAPVPPLIRWLLAAASPRFRRAKTAGRWTLHVQASAIQCLGNERRKHRHKGDSPLGGNWGNRNPERWGDEEPRQGAVDCGKAVLHGGVGSRHQVTEEARGERRYENNLLVAFDAPSQALGDPGPSMEREVVMVREMGQQPSTGRTYRSRPSAVVDDPWLPIEDVEIGLDQDSAEADQAFNADFIDAEEAAAAVKEEAKKKKKKSLASVSSSSMHRLVAGPREMDGTRRHQASTRTFARQYPYT</sequence>
<dbReference type="EMBL" id="KL142368">
    <property type="protein sequence ID" value="KDR84205.1"/>
    <property type="molecule type" value="Genomic_DNA"/>
</dbReference>
<name>A0A067TLV1_GALM3</name>
<feature type="region of interest" description="Disordered" evidence="1">
    <location>
        <begin position="277"/>
        <end position="325"/>
    </location>
</feature>
<gene>
    <name evidence="2" type="ORF">GALMADRAFT_205922</name>
</gene>
<evidence type="ECO:0000256" key="1">
    <source>
        <dbReference type="SAM" id="MobiDB-lite"/>
    </source>
</evidence>
<feature type="compositionally biased region" description="Polar residues" evidence="1">
    <location>
        <begin position="314"/>
        <end position="325"/>
    </location>
</feature>
<protein>
    <submittedName>
        <fullName evidence="2">Uncharacterized protein</fullName>
    </submittedName>
</protein>
<organism evidence="2 3">
    <name type="scientific">Galerina marginata (strain CBS 339.88)</name>
    <dbReference type="NCBI Taxonomy" id="685588"/>
    <lineage>
        <taxon>Eukaryota</taxon>
        <taxon>Fungi</taxon>
        <taxon>Dikarya</taxon>
        <taxon>Basidiomycota</taxon>
        <taxon>Agaricomycotina</taxon>
        <taxon>Agaricomycetes</taxon>
        <taxon>Agaricomycetidae</taxon>
        <taxon>Agaricales</taxon>
        <taxon>Agaricineae</taxon>
        <taxon>Strophariaceae</taxon>
        <taxon>Galerina</taxon>
    </lineage>
</organism>
<evidence type="ECO:0000313" key="2">
    <source>
        <dbReference type="EMBL" id="KDR84205.1"/>
    </source>
</evidence>
<dbReference type="AlphaFoldDB" id="A0A067TLV1"/>
<reference evidence="3" key="1">
    <citation type="journal article" date="2014" name="Proc. Natl. Acad. Sci. U.S.A.">
        <title>Extensive sampling of basidiomycete genomes demonstrates inadequacy of the white-rot/brown-rot paradigm for wood decay fungi.</title>
        <authorList>
            <person name="Riley R."/>
            <person name="Salamov A.A."/>
            <person name="Brown D.W."/>
            <person name="Nagy L.G."/>
            <person name="Floudas D."/>
            <person name="Held B.W."/>
            <person name="Levasseur A."/>
            <person name="Lombard V."/>
            <person name="Morin E."/>
            <person name="Otillar R."/>
            <person name="Lindquist E.A."/>
            <person name="Sun H."/>
            <person name="LaButti K.M."/>
            <person name="Schmutz J."/>
            <person name="Jabbour D."/>
            <person name="Luo H."/>
            <person name="Baker S.E."/>
            <person name="Pisabarro A.G."/>
            <person name="Walton J.D."/>
            <person name="Blanchette R.A."/>
            <person name="Henrissat B."/>
            <person name="Martin F."/>
            <person name="Cullen D."/>
            <person name="Hibbett D.S."/>
            <person name="Grigoriev I.V."/>
        </authorList>
    </citation>
    <scope>NUCLEOTIDE SEQUENCE [LARGE SCALE GENOMIC DNA]</scope>
    <source>
        <strain evidence="3">CBS 339.88</strain>
    </source>
</reference>
<accession>A0A067TLV1</accession>
<feature type="region of interest" description="Disordered" evidence="1">
    <location>
        <begin position="125"/>
        <end position="155"/>
    </location>
</feature>
<feature type="compositionally biased region" description="Basic and acidic residues" evidence="1">
    <location>
        <begin position="145"/>
        <end position="155"/>
    </location>
</feature>
<proteinExistence type="predicted"/>
<dbReference type="STRING" id="685588.A0A067TLV1"/>
<dbReference type="Proteomes" id="UP000027222">
    <property type="component" value="Unassembled WGS sequence"/>
</dbReference>
<dbReference type="HOGENOM" id="CLU_855415_0_0_1"/>